<feature type="compositionally biased region" description="Basic and acidic residues" evidence="1">
    <location>
        <begin position="8"/>
        <end position="20"/>
    </location>
</feature>
<evidence type="ECO:0000313" key="3">
    <source>
        <dbReference type="Proteomes" id="UP000184111"/>
    </source>
</evidence>
<dbReference type="Proteomes" id="UP000184111">
    <property type="component" value="Unassembled WGS sequence"/>
</dbReference>
<protein>
    <submittedName>
        <fullName evidence="2">Uncharacterized protein</fullName>
    </submittedName>
</protein>
<dbReference type="AlphaFoldDB" id="A0A1M7QMN9"/>
<sequence length="97" mass="10433">MLTNSGREGWEGREGREGREPAPLAALARHVDLQVVPPAVRPALARAFTKAYRCWLGEGHVDQRPVGPAVCATGTCSHGRALSWADAVGWFPLITAM</sequence>
<evidence type="ECO:0000256" key="1">
    <source>
        <dbReference type="SAM" id="MobiDB-lite"/>
    </source>
</evidence>
<accession>A0A1M7QMN9</accession>
<reference evidence="2 3" key="1">
    <citation type="submission" date="2016-11" db="EMBL/GenBank/DDBJ databases">
        <authorList>
            <person name="Jaros S."/>
            <person name="Januszkiewicz K."/>
            <person name="Wedrychowicz H."/>
        </authorList>
    </citation>
    <scope>NUCLEOTIDE SEQUENCE [LARGE SCALE GENOMIC DNA]</scope>
    <source>
        <strain evidence="2 3">CGMCC 4.2025</strain>
    </source>
</reference>
<dbReference type="EMBL" id="FRBI01000038">
    <property type="protein sequence ID" value="SHN32584.1"/>
    <property type="molecule type" value="Genomic_DNA"/>
</dbReference>
<gene>
    <name evidence="2" type="ORF">SAMN05216499_1387</name>
</gene>
<proteinExistence type="predicted"/>
<feature type="region of interest" description="Disordered" evidence="1">
    <location>
        <begin position="1"/>
        <end position="22"/>
    </location>
</feature>
<organism evidence="2 3">
    <name type="scientific">Actinacidiphila paucisporea</name>
    <dbReference type="NCBI Taxonomy" id="310782"/>
    <lineage>
        <taxon>Bacteria</taxon>
        <taxon>Bacillati</taxon>
        <taxon>Actinomycetota</taxon>
        <taxon>Actinomycetes</taxon>
        <taxon>Kitasatosporales</taxon>
        <taxon>Streptomycetaceae</taxon>
        <taxon>Actinacidiphila</taxon>
    </lineage>
</organism>
<keyword evidence="3" id="KW-1185">Reference proteome</keyword>
<name>A0A1M7QMN9_9ACTN</name>
<evidence type="ECO:0000313" key="2">
    <source>
        <dbReference type="EMBL" id="SHN32584.1"/>
    </source>
</evidence>